<dbReference type="EMBL" id="LR797185">
    <property type="protein sequence ID" value="CAB4192315.1"/>
    <property type="molecule type" value="Genomic_DNA"/>
</dbReference>
<reference evidence="3" key="1">
    <citation type="submission" date="2020-05" db="EMBL/GenBank/DDBJ databases">
        <authorList>
            <person name="Chiriac C."/>
            <person name="Salcher M."/>
            <person name="Ghai R."/>
            <person name="Kavagutti S V."/>
        </authorList>
    </citation>
    <scope>NUCLEOTIDE SEQUENCE</scope>
</reference>
<organism evidence="3">
    <name type="scientific">uncultured Caudovirales phage</name>
    <dbReference type="NCBI Taxonomy" id="2100421"/>
    <lineage>
        <taxon>Viruses</taxon>
        <taxon>Duplodnaviria</taxon>
        <taxon>Heunggongvirae</taxon>
        <taxon>Uroviricota</taxon>
        <taxon>Caudoviricetes</taxon>
        <taxon>Peduoviridae</taxon>
        <taxon>Maltschvirus</taxon>
        <taxon>Maltschvirus maltsch</taxon>
    </lineage>
</organism>
<evidence type="ECO:0000313" key="3">
    <source>
        <dbReference type="EMBL" id="CAB4192315.1"/>
    </source>
</evidence>
<gene>
    <name evidence="2" type="ORF">UFOVP1131_49</name>
    <name evidence="3" type="ORF">UFOVP1245_13</name>
    <name evidence="4" type="ORF">UFOVP1582_41</name>
    <name evidence="1" type="ORF">UFOVP966_63</name>
</gene>
<proteinExistence type="predicted"/>
<dbReference type="EMBL" id="LR798428">
    <property type="protein sequence ID" value="CAB5231211.1"/>
    <property type="molecule type" value="Genomic_DNA"/>
</dbReference>
<evidence type="ECO:0000313" key="1">
    <source>
        <dbReference type="EMBL" id="CAB4174624.1"/>
    </source>
</evidence>
<name>A0A6J5RJ48_9CAUD</name>
<evidence type="ECO:0000313" key="4">
    <source>
        <dbReference type="EMBL" id="CAB5231211.1"/>
    </source>
</evidence>
<evidence type="ECO:0000313" key="2">
    <source>
        <dbReference type="EMBL" id="CAB4184927.1"/>
    </source>
</evidence>
<dbReference type="EMBL" id="LR796919">
    <property type="protein sequence ID" value="CAB4174624.1"/>
    <property type="molecule type" value="Genomic_DNA"/>
</dbReference>
<sequence>MIPGLFTIVSLTRPGLTGQDAMGSPIIANASVWTKRGHYQQSYHQEGIGPTGRSTKDVYKFWLPFATGDYRPQVGDILSADNRSYTVVETAQESLRHHLLVITRITE</sequence>
<dbReference type="EMBL" id="LR797071">
    <property type="protein sequence ID" value="CAB4184927.1"/>
    <property type="molecule type" value="Genomic_DNA"/>
</dbReference>
<accession>A0A6J5RJ48</accession>
<protein>
    <submittedName>
        <fullName evidence="3">Uncharacterized protein</fullName>
    </submittedName>
</protein>